<dbReference type="GO" id="GO:0003700">
    <property type="term" value="F:DNA-binding transcription factor activity"/>
    <property type="evidence" value="ECO:0007669"/>
    <property type="project" value="InterPro"/>
</dbReference>
<organism evidence="4 5">
    <name type="scientific">Atopobium deltae</name>
    <dbReference type="NCBI Taxonomy" id="1393034"/>
    <lineage>
        <taxon>Bacteria</taxon>
        <taxon>Bacillati</taxon>
        <taxon>Actinomycetota</taxon>
        <taxon>Coriobacteriia</taxon>
        <taxon>Coriobacteriales</taxon>
        <taxon>Atopobiaceae</taxon>
        <taxon>Atopobium</taxon>
    </lineage>
</organism>
<proteinExistence type="predicted"/>
<comment type="caution">
    <text evidence="4">The sequence shown here is derived from an EMBL/GenBank/DDBJ whole genome shotgun (WGS) entry which is preliminary data.</text>
</comment>
<dbReference type="PANTHER" id="PTHR30363:SF44">
    <property type="entry name" value="AGA OPERON TRANSCRIPTIONAL REPRESSOR-RELATED"/>
    <property type="match status" value="1"/>
</dbReference>
<gene>
    <name evidence="4" type="ORF">HMPREF3192_00870</name>
</gene>
<dbReference type="SUPFAM" id="SSF100950">
    <property type="entry name" value="NagB/RpiA/CoA transferase-like"/>
    <property type="match status" value="1"/>
</dbReference>
<keyword evidence="2" id="KW-0804">Transcription</keyword>
<evidence type="ECO:0000256" key="2">
    <source>
        <dbReference type="ARBA" id="ARBA00023163"/>
    </source>
</evidence>
<dbReference type="Gene3D" id="1.10.10.10">
    <property type="entry name" value="Winged helix-like DNA-binding domain superfamily/Winged helix DNA-binding domain"/>
    <property type="match status" value="1"/>
</dbReference>
<dbReference type="InterPro" id="IPR014036">
    <property type="entry name" value="DeoR-like_C"/>
</dbReference>
<name>A0A133XU25_9ACTN</name>
<reference evidence="5" key="1">
    <citation type="submission" date="2016-01" db="EMBL/GenBank/DDBJ databases">
        <authorList>
            <person name="Mitreva M."/>
            <person name="Pepin K.H."/>
            <person name="Mihindukulasuriya K.A."/>
            <person name="Fulton R."/>
            <person name="Fronick C."/>
            <person name="O'Laughlin M."/>
            <person name="Miner T."/>
            <person name="Herter B."/>
            <person name="Rosa B.A."/>
            <person name="Cordes M."/>
            <person name="Tomlinson C."/>
            <person name="Wollam A."/>
            <person name="Palsikar V.B."/>
            <person name="Mardis E.R."/>
            <person name="Wilson R.K."/>
        </authorList>
    </citation>
    <scope>NUCLEOTIDE SEQUENCE [LARGE SCALE GENOMIC DNA]</scope>
    <source>
        <strain evidence="5">DNF00019</strain>
    </source>
</reference>
<dbReference type="Proteomes" id="UP000070675">
    <property type="component" value="Unassembled WGS sequence"/>
</dbReference>
<dbReference type="Pfam" id="PF08220">
    <property type="entry name" value="HTH_DeoR"/>
    <property type="match status" value="1"/>
</dbReference>
<evidence type="ECO:0000313" key="4">
    <source>
        <dbReference type="EMBL" id="KXB34431.1"/>
    </source>
</evidence>
<dbReference type="InterPro" id="IPR037171">
    <property type="entry name" value="NagB/RpiA_transferase-like"/>
</dbReference>
<dbReference type="SMART" id="SM01134">
    <property type="entry name" value="DeoRC"/>
    <property type="match status" value="1"/>
</dbReference>
<dbReference type="PROSITE" id="PS51000">
    <property type="entry name" value="HTH_DEOR_2"/>
    <property type="match status" value="1"/>
</dbReference>
<dbReference type="OrthoDB" id="7688673at2"/>
<sequence length="283" mass="31315">MKRSTEFISSRRGLIEEALRNASDYTLSVAQLADKFEVSAMTVRRDLDSLAAMGVVTRHHGYATLNKDYQFKDAHPTNDSIEKIKISIGRMAANFVRNKDTIFINTSSTALYALDALQKKRVNVVTNNLRIHEQIHKDSLNPASTVIITGGELRLPKEALTGEVAEMAVSRVIANIAIIGCSGFSLANGITTSNVLEANINRLMIEHTKGKVVVVADYRKICHDSNFFVAGRQVIDMLITDEFANPQSIRAIEKAGIEVIQVSVDRNISQDLVDTHHSDVRHT</sequence>
<evidence type="ECO:0000256" key="1">
    <source>
        <dbReference type="ARBA" id="ARBA00023015"/>
    </source>
</evidence>
<dbReference type="SUPFAM" id="SSF46785">
    <property type="entry name" value="Winged helix' DNA-binding domain"/>
    <property type="match status" value="1"/>
</dbReference>
<dbReference type="Gene3D" id="3.40.50.1360">
    <property type="match status" value="1"/>
</dbReference>
<dbReference type="InterPro" id="IPR036388">
    <property type="entry name" value="WH-like_DNA-bd_sf"/>
</dbReference>
<dbReference type="STRING" id="1393034.HMPREF3192_00870"/>
<dbReference type="InterPro" id="IPR036390">
    <property type="entry name" value="WH_DNA-bd_sf"/>
</dbReference>
<dbReference type="AlphaFoldDB" id="A0A133XU25"/>
<keyword evidence="5" id="KW-1185">Reference proteome</keyword>
<dbReference type="SMART" id="SM00420">
    <property type="entry name" value="HTH_DEOR"/>
    <property type="match status" value="1"/>
</dbReference>
<feature type="domain" description="HTH deoR-type" evidence="3">
    <location>
        <begin position="8"/>
        <end position="65"/>
    </location>
</feature>
<dbReference type="RefSeq" id="WP_066305528.1">
    <property type="nucleotide sequence ID" value="NZ_KQ959495.1"/>
</dbReference>
<dbReference type="PANTHER" id="PTHR30363">
    <property type="entry name" value="HTH-TYPE TRANSCRIPTIONAL REGULATOR SRLR-RELATED"/>
    <property type="match status" value="1"/>
</dbReference>
<dbReference type="Pfam" id="PF00455">
    <property type="entry name" value="DeoRC"/>
    <property type="match status" value="1"/>
</dbReference>
<evidence type="ECO:0000259" key="3">
    <source>
        <dbReference type="PROSITE" id="PS51000"/>
    </source>
</evidence>
<dbReference type="PATRIC" id="fig|1393034.3.peg.840"/>
<protein>
    <submittedName>
        <fullName evidence="4">Transcriptional regulator, DeoR family</fullName>
    </submittedName>
</protein>
<dbReference type="EMBL" id="LSCR01000015">
    <property type="protein sequence ID" value="KXB34431.1"/>
    <property type="molecule type" value="Genomic_DNA"/>
</dbReference>
<accession>A0A133XU25</accession>
<evidence type="ECO:0000313" key="5">
    <source>
        <dbReference type="Proteomes" id="UP000070675"/>
    </source>
</evidence>
<keyword evidence="1" id="KW-0805">Transcription regulation</keyword>
<dbReference type="PRINTS" id="PR00037">
    <property type="entry name" value="HTHLACR"/>
</dbReference>
<dbReference type="InterPro" id="IPR050313">
    <property type="entry name" value="Carb_Metab_HTH_regulators"/>
</dbReference>
<dbReference type="InterPro" id="IPR001034">
    <property type="entry name" value="DeoR_HTH"/>
</dbReference>